<protein>
    <submittedName>
        <fullName evidence="1">Uncharacterized protein</fullName>
    </submittedName>
</protein>
<organism evidence="1 2">
    <name type="scientific">Jiangella alkaliphila</name>
    <dbReference type="NCBI Taxonomy" id="419479"/>
    <lineage>
        <taxon>Bacteria</taxon>
        <taxon>Bacillati</taxon>
        <taxon>Actinomycetota</taxon>
        <taxon>Actinomycetes</taxon>
        <taxon>Jiangellales</taxon>
        <taxon>Jiangellaceae</taxon>
        <taxon>Jiangella</taxon>
    </lineage>
</organism>
<evidence type="ECO:0000313" key="1">
    <source>
        <dbReference type="EMBL" id="SDU84181.1"/>
    </source>
</evidence>
<dbReference type="AlphaFoldDB" id="A0A1H2LUB9"/>
<dbReference type="RefSeq" id="WP_157524368.1">
    <property type="nucleotide sequence ID" value="NZ_LT629791.1"/>
</dbReference>
<proteinExistence type="predicted"/>
<dbReference type="OrthoDB" id="5198477at2"/>
<dbReference type="Proteomes" id="UP000182977">
    <property type="component" value="Chromosome I"/>
</dbReference>
<reference evidence="2" key="1">
    <citation type="submission" date="2016-10" db="EMBL/GenBank/DDBJ databases">
        <authorList>
            <person name="Varghese N."/>
            <person name="Submissions S."/>
        </authorList>
    </citation>
    <scope>NUCLEOTIDE SEQUENCE [LARGE SCALE GENOMIC DNA]</scope>
    <source>
        <strain evidence="2">DSM 45079</strain>
    </source>
</reference>
<dbReference type="STRING" id="419479.SAMN04488563_6623"/>
<name>A0A1H2LUB9_9ACTN</name>
<sequence>MDVVRPAGVPGGGDARRSRWEERWLGQPADEALFADAGLAGLAGLAAVAAEAGPAGLLAELADAGAAGELAELALLAEAPVDADEGAGAEESDGASVIPAAGGCAPLSLGAATAVPAPMPSAAIVPTASHVFFWSFIVSSCNRDAGRSPASCPDITKTRGR</sequence>
<gene>
    <name evidence="1" type="ORF">SAMN04488563_6623</name>
</gene>
<keyword evidence="2" id="KW-1185">Reference proteome</keyword>
<evidence type="ECO:0000313" key="2">
    <source>
        <dbReference type="Proteomes" id="UP000182977"/>
    </source>
</evidence>
<accession>A0A1H2LUB9</accession>
<dbReference type="EMBL" id="LT629791">
    <property type="protein sequence ID" value="SDU84181.1"/>
    <property type="molecule type" value="Genomic_DNA"/>
</dbReference>